<dbReference type="GeneID" id="80883508"/>
<dbReference type="RefSeq" id="XP_056041782.1">
    <property type="nucleotide sequence ID" value="XM_056188342.1"/>
</dbReference>
<dbReference type="EMBL" id="JARPMG010000009">
    <property type="protein sequence ID" value="KAJ8098332.1"/>
    <property type="molecule type" value="Genomic_DNA"/>
</dbReference>
<dbReference type="InterPro" id="IPR019787">
    <property type="entry name" value="Znf_PHD-finger"/>
</dbReference>
<feature type="compositionally biased region" description="Polar residues" evidence="5">
    <location>
        <begin position="223"/>
        <end position="233"/>
    </location>
</feature>
<dbReference type="InterPro" id="IPR013083">
    <property type="entry name" value="Znf_RING/FYVE/PHD"/>
</dbReference>
<organism evidence="7 8">
    <name type="scientific">Lipomyces tetrasporus</name>
    <dbReference type="NCBI Taxonomy" id="54092"/>
    <lineage>
        <taxon>Eukaryota</taxon>
        <taxon>Fungi</taxon>
        <taxon>Dikarya</taxon>
        <taxon>Ascomycota</taxon>
        <taxon>Saccharomycotina</taxon>
        <taxon>Lipomycetes</taxon>
        <taxon>Lipomycetales</taxon>
        <taxon>Lipomycetaceae</taxon>
        <taxon>Lipomyces</taxon>
    </lineage>
</organism>
<evidence type="ECO:0000313" key="7">
    <source>
        <dbReference type="EMBL" id="KAJ8098332.1"/>
    </source>
</evidence>
<keyword evidence="3" id="KW-0862">Zinc</keyword>
<feature type="compositionally biased region" description="Basic and acidic residues" evidence="5">
    <location>
        <begin position="76"/>
        <end position="87"/>
    </location>
</feature>
<comment type="caution">
    <text evidence="7">The sequence shown here is derived from an EMBL/GenBank/DDBJ whole genome shotgun (WGS) entry which is preliminary data.</text>
</comment>
<dbReference type="InterPro" id="IPR001965">
    <property type="entry name" value="Znf_PHD"/>
</dbReference>
<dbReference type="CDD" id="cd15535">
    <property type="entry name" value="PHD1_Rco1"/>
    <property type="match status" value="1"/>
</dbReference>
<dbReference type="GO" id="GO:0006357">
    <property type="term" value="P:regulation of transcription by RNA polymerase II"/>
    <property type="evidence" value="ECO:0007669"/>
    <property type="project" value="TreeGrafter"/>
</dbReference>
<dbReference type="FunFam" id="3.30.40.10:FF:000600">
    <property type="entry name" value="Phd zn-finger protein"/>
    <property type="match status" value="1"/>
</dbReference>
<proteinExistence type="predicted"/>
<evidence type="ECO:0000256" key="5">
    <source>
        <dbReference type="SAM" id="MobiDB-lite"/>
    </source>
</evidence>
<protein>
    <recommendedName>
        <fullName evidence="6">PHD-type domain-containing protein</fullName>
    </recommendedName>
</protein>
<feature type="compositionally biased region" description="Acidic residues" evidence="5">
    <location>
        <begin position="127"/>
        <end position="142"/>
    </location>
</feature>
<dbReference type="CDD" id="cd15534">
    <property type="entry name" value="PHD2_PHF12_Rco1"/>
    <property type="match status" value="1"/>
</dbReference>
<dbReference type="SUPFAM" id="SSF57903">
    <property type="entry name" value="FYVE/PHD zinc finger"/>
    <property type="match status" value="2"/>
</dbReference>
<feature type="domain" description="PHD-type" evidence="6">
    <location>
        <begin position="433"/>
        <end position="486"/>
    </location>
</feature>
<dbReference type="Gene3D" id="3.30.40.10">
    <property type="entry name" value="Zinc/RING finger domain, C3HC4 (zinc finger)"/>
    <property type="match status" value="2"/>
</dbReference>
<keyword evidence="2 4" id="KW-0863">Zinc-finger</keyword>
<feature type="domain" description="PHD-type" evidence="6">
    <location>
        <begin position="304"/>
        <end position="353"/>
    </location>
</feature>
<dbReference type="PANTHER" id="PTHR47636:SF1">
    <property type="entry name" value="TRANSCRIPTIONAL REGULATORY PROTEIN RCO1"/>
    <property type="match status" value="1"/>
</dbReference>
<feature type="region of interest" description="Disordered" evidence="5">
    <location>
        <begin position="270"/>
        <end position="300"/>
    </location>
</feature>
<feature type="compositionally biased region" description="Polar residues" evidence="5">
    <location>
        <begin position="46"/>
        <end position="66"/>
    </location>
</feature>
<evidence type="ECO:0000313" key="8">
    <source>
        <dbReference type="Proteomes" id="UP001217417"/>
    </source>
</evidence>
<keyword evidence="8" id="KW-1185">Reference proteome</keyword>
<feature type="compositionally biased region" description="Low complexity" evidence="5">
    <location>
        <begin position="680"/>
        <end position="693"/>
    </location>
</feature>
<keyword evidence="1" id="KW-0479">Metal-binding</keyword>
<dbReference type="PROSITE" id="PS01359">
    <property type="entry name" value="ZF_PHD_1"/>
    <property type="match status" value="1"/>
</dbReference>
<evidence type="ECO:0000259" key="6">
    <source>
        <dbReference type="PROSITE" id="PS50016"/>
    </source>
</evidence>
<feature type="compositionally biased region" description="Polar residues" evidence="5">
    <location>
        <begin position="89"/>
        <end position="105"/>
    </location>
</feature>
<dbReference type="AlphaFoldDB" id="A0AAD7VPY3"/>
<accession>A0AAD7VPY3</accession>
<feature type="region of interest" description="Disordered" evidence="5">
    <location>
        <begin position="1"/>
        <end position="156"/>
    </location>
</feature>
<evidence type="ECO:0000256" key="1">
    <source>
        <dbReference type="ARBA" id="ARBA00022723"/>
    </source>
</evidence>
<evidence type="ECO:0000256" key="3">
    <source>
        <dbReference type="ARBA" id="ARBA00022833"/>
    </source>
</evidence>
<dbReference type="InterPro" id="IPR011011">
    <property type="entry name" value="Znf_FYVE_PHD"/>
</dbReference>
<dbReference type="InterPro" id="IPR019786">
    <property type="entry name" value="Zinc_finger_PHD-type_CS"/>
</dbReference>
<feature type="region of interest" description="Disordered" evidence="5">
    <location>
        <begin position="202"/>
        <end position="250"/>
    </location>
</feature>
<dbReference type="PANTHER" id="PTHR47636">
    <property type="entry name" value="TRANSCRIPTIONAL REGULATORY PROTEIN RCO1"/>
    <property type="match status" value="1"/>
</dbReference>
<dbReference type="GO" id="GO:0032221">
    <property type="term" value="C:Rpd3S complex"/>
    <property type="evidence" value="ECO:0007669"/>
    <property type="project" value="TreeGrafter"/>
</dbReference>
<feature type="region of interest" description="Disordered" evidence="5">
    <location>
        <begin position="660"/>
        <end position="707"/>
    </location>
</feature>
<evidence type="ECO:0000256" key="2">
    <source>
        <dbReference type="ARBA" id="ARBA00022771"/>
    </source>
</evidence>
<gene>
    <name evidence="7" type="ORF">POJ06DRAFT_259193</name>
</gene>
<dbReference type="PROSITE" id="PS50016">
    <property type="entry name" value="ZF_PHD_2"/>
    <property type="match status" value="2"/>
</dbReference>
<sequence>MPAKRANKSAWTEPPPSVPIPGYGGFALGVHPPAKVKQKDRKAISAATSRATTGTVTPDQRGSPETGTDDGAYSHPSEKSKAKEKRVSKSATPLNGSTPASIGSTRRTRSLGKPQYAVDPLRSREESGEETEAVDLDEDEVMSDSPPPPKILISKVKGPAVDFDTVKSAELDPSKETKIKLKFQRTFDDYFVKSSIVRPTVKEGSLKPPAPVKQPTKKIILKPSSQDSVSENELNAKRSALSTPPPESDITRLKRAKRVKISPIKKRATRENAFGFGPPPDLSGLARSTAASSSDQDDPTRYNDDFCSACGGVGRFLCCEGCPRSFHFTCTDPPYDEDNLPDGSWFCKSCYVKRHPLPIPPRGLFSELMEQMNKRNPSCFSLPKELRERYEGVTTTDFGEYQDVHDLKPRRINRSGFLEEADPYKLTDKNGKSVLCYQCGKSALNDQKIISCDYCPLHWHLDCLDPPMSSIPTSARKWMCPNHVGRDLTHRRRKRNSKIVNVSLRRGFVNNGDIEVGNDSSDEEQTGPDSENFVKPQLLHFLNGWEENPFERSAYDRRIATLDFDTEGVVYKLPERGIVLDFMDKVNSLQPFNRKREYPLPLNELDRLVERPYMEREFVRNAAYLNQSHMPETTTRQNVSNLIDAAIKIRVDEKLNHKDVDDVETKATPPLSPSSELTKVSSDQVDSSNSSMSTVEPPTSPMEEDRDSLLAVQKLIRIKGKDALMKFLLSE</sequence>
<dbReference type="Pfam" id="PF00628">
    <property type="entry name" value="PHD"/>
    <property type="match status" value="2"/>
</dbReference>
<dbReference type="InterPro" id="IPR052819">
    <property type="entry name" value="Chromatin_regulatory_protein"/>
</dbReference>
<name>A0AAD7VPY3_9ASCO</name>
<dbReference type="GO" id="GO:0008270">
    <property type="term" value="F:zinc ion binding"/>
    <property type="evidence" value="ECO:0007669"/>
    <property type="project" value="UniProtKB-KW"/>
</dbReference>
<evidence type="ECO:0000256" key="4">
    <source>
        <dbReference type="PROSITE-ProRule" id="PRU00146"/>
    </source>
</evidence>
<dbReference type="SMART" id="SM00249">
    <property type="entry name" value="PHD"/>
    <property type="match status" value="2"/>
</dbReference>
<dbReference type="Proteomes" id="UP001217417">
    <property type="component" value="Unassembled WGS sequence"/>
</dbReference>
<reference evidence="7" key="1">
    <citation type="submission" date="2023-03" db="EMBL/GenBank/DDBJ databases">
        <title>Near-Complete genome sequence of Lipomyces tetrasporous NRRL Y-64009, an oleaginous yeast capable of growing on lignocellulosic hydrolysates.</title>
        <authorList>
            <consortium name="Lawrence Berkeley National Laboratory"/>
            <person name="Jagtap S.S."/>
            <person name="Liu J.-J."/>
            <person name="Walukiewicz H.E."/>
            <person name="Pangilinan J."/>
            <person name="Lipzen A."/>
            <person name="Ahrendt S."/>
            <person name="Koriabine M."/>
            <person name="Cobaugh K."/>
            <person name="Salamov A."/>
            <person name="Yoshinaga Y."/>
            <person name="Ng V."/>
            <person name="Daum C."/>
            <person name="Grigoriev I.V."/>
            <person name="Slininger P.J."/>
            <person name="Dien B.S."/>
            <person name="Jin Y.-S."/>
            <person name="Rao C.V."/>
        </authorList>
    </citation>
    <scope>NUCLEOTIDE SEQUENCE</scope>
    <source>
        <strain evidence="7">NRRL Y-64009</strain>
    </source>
</reference>